<evidence type="ECO:0000313" key="2">
    <source>
        <dbReference type="EMBL" id="CUH47491.1"/>
    </source>
</evidence>
<proteinExistence type="predicted"/>
<sequence length="58" mass="6255">MPIEPPKTALGRTLPAVEKTPKSAKLVKAKAKPPRDLRMKTPPRAAKRMNIPGKAGGR</sequence>
<feature type="region of interest" description="Disordered" evidence="1">
    <location>
        <begin position="1"/>
        <end position="58"/>
    </location>
</feature>
<organism evidence="2 3">
    <name type="scientific">Ruegeria atlantica</name>
    <dbReference type="NCBI Taxonomy" id="81569"/>
    <lineage>
        <taxon>Bacteria</taxon>
        <taxon>Pseudomonadati</taxon>
        <taxon>Pseudomonadota</taxon>
        <taxon>Alphaproteobacteria</taxon>
        <taxon>Rhodobacterales</taxon>
        <taxon>Roseobacteraceae</taxon>
        <taxon>Ruegeria</taxon>
    </lineage>
</organism>
<dbReference type="AlphaFoldDB" id="A0A0P1ECS1"/>
<protein>
    <submittedName>
        <fullName evidence="2">Uncharacterized protein</fullName>
    </submittedName>
</protein>
<dbReference type="EMBL" id="CYPU01000024">
    <property type="protein sequence ID" value="CUH47491.1"/>
    <property type="molecule type" value="Genomic_DNA"/>
</dbReference>
<dbReference type="RefSeq" id="WP_158506987.1">
    <property type="nucleotide sequence ID" value="NZ_CYPU01000024.1"/>
</dbReference>
<dbReference type="GeneID" id="55496070"/>
<evidence type="ECO:0000313" key="3">
    <source>
        <dbReference type="Proteomes" id="UP000050783"/>
    </source>
</evidence>
<accession>A0A0P1ECS1</accession>
<name>A0A0P1ECS1_9RHOB</name>
<dbReference type="Proteomes" id="UP000050783">
    <property type="component" value="Unassembled WGS sequence"/>
</dbReference>
<gene>
    <name evidence="2" type="ORF">RUA4292_01662</name>
</gene>
<reference evidence="2 3" key="1">
    <citation type="submission" date="2015-09" db="EMBL/GenBank/DDBJ databases">
        <authorList>
            <consortium name="Swine Surveillance"/>
        </authorList>
    </citation>
    <scope>NUCLEOTIDE SEQUENCE [LARGE SCALE GENOMIC DNA]</scope>
    <source>
        <strain evidence="2 3">CECT 4292</strain>
    </source>
</reference>
<evidence type="ECO:0000256" key="1">
    <source>
        <dbReference type="SAM" id="MobiDB-lite"/>
    </source>
</evidence>